<evidence type="ECO:0000256" key="1">
    <source>
        <dbReference type="SAM" id="MobiDB-lite"/>
    </source>
</evidence>
<reference evidence="2 3" key="1">
    <citation type="journal article" date="2019" name="Nat. Ecol. Evol.">
        <title>Megaphylogeny resolves global patterns of mushroom evolution.</title>
        <authorList>
            <person name="Varga T."/>
            <person name="Krizsan K."/>
            <person name="Foldi C."/>
            <person name="Dima B."/>
            <person name="Sanchez-Garcia M."/>
            <person name="Sanchez-Ramirez S."/>
            <person name="Szollosi G.J."/>
            <person name="Szarkandi J.G."/>
            <person name="Papp V."/>
            <person name="Albert L."/>
            <person name="Andreopoulos W."/>
            <person name="Angelini C."/>
            <person name="Antonin V."/>
            <person name="Barry K.W."/>
            <person name="Bougher N.L."/>
            <person name="Buchanan P."/>
            <person name="Buyck B."/>
            <person name="Bense V."/>
            <person name="Catcheside P."/>
            <person name="Chovatia M."/>
            <person name="Cooper J."/>
            <person name="Damon W."/>
            <person name="Desjardin D."/>
            <person name="Finy P."/>
            <person name="Geml J."/>
            <person name="Haridas S."/>
            <person name="Hughes K."/>
            <person name="Justo A."/>
            <person name="Karasinski D."/>
            <person name="Kautmanova I."/>
            <person name="Kiss B."/>
            <person name="Kocsube S."/>
            <person name="Kotiranta H."/>
            <person name="LaButti K.M."/>
            <person name="Lechner B.E."/>
            <person name="Liimatainen K."/>
            <person name="Lipzen A."/>
            <person name="Lukacs Z."/>
            <person name="Mihaltcheva S."/>
            <person name="Morgado L.N."/>
            <person name="Niskanen T."/>
            <person name="Noordeloos M.E."/>
            <person name="Ohm R.A."/>
            <person name="Ortiz-Santana B."/>
            <person name="Ovrebo C."/>
            <person name="Racz N."/>
            <person name="Riley R."/>
            <person name="Savchenko A."/>
            <person name="Shiryaev A."/>
            <person name="Soop K."/>
            <person name="Spirin V."/>
            <person name="Szebenyi C."/>
            <person name="Tomsovsky M."/>
            <person name="Tulloss R.E."/>
            <person name="Uehling J."/>
            <person name="Grigoriev I.V."/>
            <person name="Vagvolgyi C."/>
            <person name="Papp T."/>
            <person name="Martin F.M."/>
            <person name="Miettinen O."/>
            <person name="Hibbett D.S."/>
            <person name="Nagy L.G."/>
        </authorList>
    </citation>
    <scope>NUCLEOTIDE SEQUENCE [LARGE SCALE GENOMIC DNA]</scope>
    <source>
        <strain evidence="2 3">CBS 121175</strain>
    </source>
</reference>
<keyword evidence="3" id="KW-1185">Reference proteome</keyword>
<dbReference type="Proteomes" id="UP000307440">
    <property type="component" value="Unassembled WGS sequence"/>
</dbReference>
<name>A0A5C3L5Q9_COPMA</name>
<dbReference type="EMBL" id="ML210160">
    <property type="protein sequence ID" value="TFK27962.1"/>
    <property type="molecule type" value="Genomic_DNA"/>
</dbReference>
<feature type="region of interest" description="Disordered" evidence="1">
    <location>
        <begin position="168"/>
        <end position="229"/>
    </location>
</feature>
<proteinExistence type="predicted"/>
<evidence type="ECO:0000313" key="2">
    <source>
        <dbReference type="EMBL" id="TFK27962.1"/>
    </source>
</evidence>
<feature type="region of interest" description="Disordered" evidence="1">
    <location>
        <begin position="1"/>
        <end position="137"/>
    </location>
</feature>
<gene>
    <name evidence="2" type="ORF">FA15DRAFT_121521</name>
</gene>
<sequence>MESPRGSPSFVRNMKLPERYHTSPGSDQRFEDGSRKPGHRYTRSATIPSRRDSNISGSPDPRAASPSLVQRRVSDIRHRSRSISPITPPVDLPYTRRERPSSRSRGTTLPDVSSILNPSSSHLASPSRTSFTHSPVQTHFPLRNASFDEQTSRRRNLRTSVMSVISVSFKDSAMRTGAGESSGETEDSTSDHSEISPRVGTHIRPAPARVYSDPAVGRYGRSDPLGQLN</sequence>
<accession>A0A5C3L5Q9</accession>
<evidence type="ECO:0000313" key="3">
    <source>
        <dbReference type="Proteomes" id="UP000307440"/>
    </source>
</evidence>
<feature type="compositionally biased region" description="Polar residues" evidence="1">
    <location>
        <begin position="103"/>
        <end position="137"/>
    </location>
</feature>
<organism evidence="2 3">
    <name type="scientific">Coprinopsis marcescibilis</name>
    <name type="common">Agaric fungus</name>
    <name type="synonym">Psathyrella marcescibilis</name>
    <dbReference type="NCBI Taxonomy" id="230819"/>
    <lineage>
        <taxon>Eukaryota</taxon>
        <taxon>Fungi</taxon>
        <taxon>Dikarya</taxon>
        <taxon>Basidiomycota</taxon>
        <taxon>Agaricomycotina</taxon>
        <taxon>Agaricomycetes</taxon>
        <taxon>Agaricomycetidae</taxon>
        <taxon>Agaricales</taxon>
        <taxon>Agaricineae</taxon>
        <taxon>Psathyrellaceae</taxon>
        <taxon>Coprinopsis</taxon>
    </lineage>
</organism>
<dbReference type="AlphaFoldDB" id="A0A5C3L5Q9"/>
<protein>
    <submittedName>
        <fullName evidence="2">Uncharacterized protein</fullName>
    </submittedName>
</protein>